<protein>
    <submittedName>
        <fullName evidence="1">Acylneuraminate cytidylyltransferase family protein</fullName>
        <ecNumber evidence="1">2.7.7.-</ecNumber>
    </submittedName>
</protein>
<dbReference type="InterPro" id="IPR029044">
    <property type="entry name" value="Nucleotide-diphossugar_trans"/>
</dbReference>
<keyword evidence="2" id="KW-1185">Reference proteome</keyword>
<dbReference type="InterPro" id="IPR050793">
    <property type="entry name" value="CMP-NeuNAc_synthase"/>
</dbReference>
<organism evidence="1 2">
    <name type="scientific">Alkalimonas mucilaginosa</name>
    <dbReference type="NCBI Taxonomy" id="3057676"/>
    <lineage>
        <taxon>Bacteria</taxon>
        <taxon>Pseudomonadati</taxon>
        <taxon>Pseudomonadota</taxon>
        <taxon>Gammaproteobacteria</taxon>
        <taxon>Alkalimonas</taxon>
    </lineage>
</organism>
<dbReference type="Proteomes" id="UP001339167">
    <property type="component" value="Unassembled WGS sequence"/>
</dbReference>
<proteinExistence type="predicted"/>
<keyword evidence="1" id="KW-0808">Transferase</keyword>
<dbReference type="GO" id="GO:0016779">
    <property type="term" value="F:nucleotidyltransferase activity"/>
    <property type="evidence" value="ECO:0007669"/>
    <property type="project" value="UniProtKB-KW"/>
</dbReference>
<reference evidence="1 2" key="1">
    <citation type="submission" date="2023-06" db="EMBL/GenBank/DDBJ databases">
        <title>Alkalimonas sp., MEB004 an alkaliphilic bacterium isolated from Lonar Lake, India.</title>
        <authorList>
            <person name="Joshi A."/>
            <person name="Thite S."/>
        </authorList>
    </citation>
    <scope>NUCLEOTIDE SEQUENCE [LARGE SCALE GENOMIC DNA]</scope>
    <source>
        <strain evidence="1 2">MEB004</strain>
    </source>
</reference>
<dbReference type="InterPro" id="IPR003329">
    <property type="entry name" value="Cytidylyl_trans"/>
</dbReference>
<dbReference type="EC" id="2.7.7.-" evidence="1"/>
<name>A0ABU7JCC1_9GAMM</name>
<gene>
    <name evidence="1" type="ORF">QWF21_02130</name>
</gene>
<evidence type="ECO:0000313" key="1">
    <source>
        <dbReference type="EMBL" id="MEE2023028.1"/>
    </source>
</evidence>
<accession>A0ABU7JCC1</accession>
<comment type="caution">
    <text evidence="1">The sequence shown here is derived from an EMBL/GenBank/DDBJ whole genome shotgun (WGS) entry which is preliminary data.</text>
</comment>
<dbReference type="EMBL" id="JAUGZK010000001">
    <property type="protein sequence ID" value="MEE2023028.1"/>
    <property type="molecule type" value="Genomic_DNA"/>
</dbReference>
<dbReference type="CDD" id="cd02513">
    <property type="entry name" value="CMP-NeuAc_Synthase"/>
    <property type="match status" value="1"/>
</dbReference>
<evidence type="ECO:0000313" key="2">
    <source>
        <dbReference type="Proteomes" id="UP001339167"/>
    </source>
</evidence>
<keyword evidence="1" id="KW-0548">Nucleotidyltransferase</keyword>
<dbReference type="PANTHER" id="PTHR21485:SF6">
    <property type="entry name" value="N-ACYLNEURAMINATE CYTIDYLYLTRANSFERASE-RELATED"/>
    <property type="match status" value="1"/>
</dbReference>
<dbReference type="Gene3D" id="3.90.550.10">
    <property type="entry name" value="Spore Coat Polysaccharide Biosynthesis Protein SpsA, Chain A"/>
    <property type="match status" value="1"/>
</dbReference>
<dbReference type="PANTHER" id="PTHR21485">
    <property type="entry name" value="HAD SUPERFAMILY MEMBERS CMAS AND KDSC"/>
    <property type="match status" value="1"/>
</dbReference>
<dbReference type="Pfam" id="PF02348">
    <property type="entry name" value="CTP_transf_3"/>
    <property type="match status" value="1"/>
</dbReference>
<sequence>MKILAVIPARAGSKRLPGKNVKNLNGKPLITWTIDAALAVRELSSVIVTTDCEVIAEVAKQAGAEIPFLRPQELATDTSSSTDVIRHTLDFYRSQGEEFDFVMLLQPTSPIRDAVDIRGAIELLRSNSADAVVSVCRCEHSPLWSNTLPADNSMSGFIRKEVSQLRSQDLPDYYRVNGAIYLTRVSRFYQEKSMFLSSNIFAYVMDNNKSVDIDHELDFLTAEAVLHYMEEHA</sequence>
<dbReference type="RefSeq" id="WP_330086381.1">
    <property type="nucleotide sequence ID" value="NZ_JAUGZK010000001.1"/>
</dbReference>
<dbReference type="SUPFAM" id="SSF53448">
    <property type="entry name" value="Nucleotide-diphospho-sugar transferases"/>
    <property type="match status" value="1"/>
</dbReference>